<organism evidence="2">
    <name type="scientific">Candidatus Kentrum sp. SD</name>
    <dbReference type="NCBI Taxonomy" id="2126332"/>
    <lineage>
        <taxon>Bacteria</taxon>
        <taxon>Pseudomonadati</taxon>
        <taxon>Pseudomonadota</taxon>
        <taxon>Gammaproteobacteria</taxon>
        <taxon>Candidatus Kentrum</taxon>
    </lineage>
</organism>
<proteinExistence type="predicted"/>
<gene>
    <name evidence="3" type="ORF">BECKSD772D_GA0070982_10821</name>
    <name evidence="2" type="ORF">BECKSD772E_GA0070983_12832</name>
    <name evidence="1" type="ORF">BECKSD772F_GA0070984_10771</name>
</gene>
<accession>A0A450Z7X7</accession>
<name>A0A450Z7X7_9GAMM</name>
<evidence type="ECO:0000313" key="2">
    <source>
        <dbReference type="EMBL" id="VFK49917.1"/>
    </source>
</evidence>
<dbReference type="EMBL" id="CAADFU010000283">
    <property type="protein sequence ID" value="VFK49917.1"/>
    <property type="molecule type" value="Genomic_DNA"/>
</dbReference>
<dbReference type="AlphaFoldDB" id="A0A450Z7X7"/>
<dbReference type="Gene3D" id="2.40.160.50">
    <property type="entry name" value="membrane protein fhac: a member of the omp85/tpsb transporter family"/>
    <property type="match status" value="1"/>
</dbReference>
<evidence type="ECO:0000313" key="3">
    <source>
        <dbReference type="EMBL" id="VFK80048.1"/>
    </source>
</evidence>
<dbReference type="EMBL" id="CAADHB010000082">
    <property type="protein sequence ID" value="VFK80048.1"/>
    <property type="molecule type" value="Genomic_DNA"/>
</dbReference>
<evidence type="ECO:0000313" key="1">
    <source>
        <dbReference type="EMBL" id="VFK40873.1"/>
    </source>
</evidence>
<dbReference type="EMBL" id="CAADFR010000077">
    <property type="protein sequence ID" value="VFK40873.1"/>
    <property type="molecule type" value="Genomic_DNA"/>
</dbReference>
<sequence>MGIQGGYHRANLDFSRLQRITGNVTLLASLSAQMTQKNLDSSEEFLLGGPFGVRAYPVNEGRGDEVSGDAPWGALQLSASLDAGGVRVHDDPKGVAIPTATGKNHYPLSGWSVGMTLRKSDSHSLRFIWAGKIGDNPGRAVTGEDADERGDDSRFWLQGALWF</sequence>
<protein>
    <submittedName>
        <fullName evidence="2">Uncharacterized protein</fullName>
    </submittedName>
</protein>
<reference evidence="2" key="1">
    <citation type="submission" date="2019-02" db="EMBL/GenBank/DDBJ databases">
        <authorList>
            <person name="Gruber-Vodicka R. H."/>
            <person name="Seah K. B. B."/>
        </authorList>
    </citation>
    <scope>NUCLEOTIDE SEQUENCE</scope>
    <source>
        <strain evidence="3">BECK_S127</strain>
        <strain evidence="2">BECK_S1320</strain>
        <strain evidence="1">BECK_S1321</strain>
    </source>
</reference>